<dbReference type="InterPro" id="IPR058627">
    <property type="entry name" value="MdtA-like_C"/>
</dbReference>
<keyword evidence="4" id="KW-0175">Coiled coil</keyword>
<dbReference type="PROSITE" id="PS51257">
    <property type="entry name" value="PROKAR_LIPOPROTEIN"/>
    <property type="match status" value="1"/>
</dbReference>
<dbReference type="Gene3D" id="1.10.287.470">
    <property type="entry name" value="Helix hairpin bin"/>
    <property type="match status" value="1"/>
</dbReference>
<dbReference type="InterPro" id="IPR058625">
    <property type="entry name" value="MdtA-like_BSH"/>
</dbReference>
<dbReference type="PANTHER" id="PTHR30469">
    <property type="entry name" value="MULTIDRUG RESISTANCE PROTEIN MDTA"/>
    <property type="match status" value="1"/>
</dbReference>
<accession>A0A066USK6</accession>
<evidence type="ECO:0000259" key="6">
    <source>
        <dbReference type="Pfam" id="PF25967"/>
    </source>
</evidence>
<dbReference type="STRING" id="212667.VFDL14_22475"/>
<dbReference type="Pfam" id="PF25917">
    <property type="entry name" value="BSH_RND"/>
    <property type="match status" value="1"/>
</dbReference>
<dbReference type="NCBIfam" id="TIGR01730">
    <property type="entry name" value="RND_mfp"/>
    <property type="match status" value="1"/>
</dbReference>
<sequence>MEMVVKNSNTFKAQKLRPVAMAMTMAFSVLLTGCKSEAEVEVSKPVVRPVFVEVVSNVQVADLSFSGTISSASRADLSFRTSGRVVDMLVKEGDQVEEGQLIAKLDSADAEIALTSAQVELNNARSEYQRAKTLFEQRQSISKSQFEELTLRFNLAQNQHAEALRRLDDTNLRAPFSGVVSRTLIDNHVLVQSNEVVASLHDLSQLDVTIHVPESVMTRNTEATQIFAQSPIAPYEKLSLTLKKYETEPDPVTGTYAVTFAVDSKEGSRLLPGMNVQVYSSGQKGETTAIQVPLSAVVPDNMGNQYVWVVDGQNTLSKRTVFTGSLNGERVQVSNLQLGEKVVVSGTQKLQEGIAVRPQVAEAY</sequence>
<reference evidence="7 8" key="1">
    <citation type="submission" date="2014-02" db="EMBL/GenBank/DDBJ databases">
        <title>Vibrio fortis Dalian14 Genome Sequencing.</title>
        <authorList>
            <person name="Wang Y."/>
            <person name="Song L."/>
            <person name="Liu G."/>
            <person name="Ding J."/>
        </authorList>
    </citation>
    <scope>NUCLEOTIDE SEQUENCE [LARGE SCALE GENOMIC DNA]</scope>
    <source>
        <strain evidence="7 8">Dalian14</strain>
    </source>
</reference>
<comment type="similarity">
    <text evidence="2">Belongs to the membrane fusion protein (MFP) (TC 8.A.1) family.</text>
</comment>
<dbReference type="PANTHER" id="PTHR30469:SF20">
    <property type="entry name" value="EFFLUX RND TRANSPORTER PERIPLASMIC ADAPTOR SUBUNIT"/>
    <property type="match status" value="1"/>
</dbReference>
<proteinExistence type="inferred from homology"/>
<dbReference type="GO" id="GO:0015562">
    <property type="term" value="F:efflux transmembrane transporter activity"/>
    <property type="evidence" value="ECO:0007669"/>
    <property type="project" value="TreeGrafter"/>
</dbReference>
<name>A0A066USK6_9VIBR</name>
<dbReference type="Gene3D" id="2.40.420.20">
    <property type="match status" value="1"/>
</dbReference>
<evidence type="ECO:0000256" key="4">
    <source>
        <dbReference type="SAM" id="Coils"/>
    </source>
</evidence>
<dbReference type="GO" id="GO:1990281">
    <property type="term" value="C:efflux pump complex"/>
    <property type="evidence" value="ECO:0007669"/>
    <property type="project" value="TreeGrafter"/>
</dbReference>
<evidence type="ECO:0000313" key="8">
    <source>
        <dbReference type="Proteomes" id="UP000027219"/>
    </source>
</evidence>
<dbReference type="Pfam" id="PF25967">
    <property type="entry name" value="RND-MFP_C"/>
    <property type="match status" value="1"/>
</dbReference>
<feature type="domain" description="Multidrug resistance protein MdtA-like barrel-sandwich hybrid" evidence="5">
    <location>
        <begin position="75"/>
        <end position="195"/>
    </location>
</feature>
<dbReference type="Gene3D" id="2.40.30.170">
    <property type="match status" value="1"/>
</dbReference>
<evidence type="ECO:0000256" key="2">
    <source>
        <dbReference type="ARBA" id="ARBA00009477"/>
    </source>
</evidence>
<dbReference type="SUPFAM" id="SSF111369">
    <property type="entry name" value="HlyD-like secretion proteins"/>
    <property type="match status" value="1"/>
</dbReference>
<dbReference type="Gene3D" id="2.40.50.100">
    <property type="match status" value="1"/>
</dbReference>
<feature type="coiled-coil region" evidence="4">
    <location>
        <begin position="107"/>
        <end position="134"/>
    </location>
</feature>
<comment type="caution">
    <text evidence="7">The sequence shown here is derived from an EMBL/GenBank/DDBJ whole genome shotgun (WGS) entry which is preliminary data.</text>
</comment>
<evidence type="ECO:0000313" key="7">
    <source>
        <dbReference type="EMBL" id="KDN28887.1"/>
    </source>
</evidence>
<evidence type="ECO:0000256" key="3">
    <source>
        <dbReference type="ARBA" id="ARBA00022448"/>
    </source>
</evidence>
<evidence type="ECO:0000256" key="1">
    <source>
        <dbReference type="ARBA" id="ARBA00004196"/>
    </source>
</evidence>
<dbReference type="InterPro" id="IPR006143">
    <property type="entry name" value="RND_pump_MFP"/>
</dbReference>
<keyword evidence="3" id="KW-0813">Transport</keyword>
<dbReference type="AlphaFoldDB" id="A0A066USK6"/>
<evidence type="ECO:0000259" key="5">
    <source>
        <dbReference type="Pfam" id="PF25917"/>
    </source>
</evidence>
<protein>
    <submittedName>
        <fullName evidence="7">Hemolysin secretion protein D</fullName>
    </submittedName>
</protein>
<feature type="domain" description="Multidrug resistance protein MdtA-like C-terminal permuted SH3" evidence="6">
    <location>
        <begin position="289"/>
        <end position="349"/>
    </location>
</feature>
<comment type="subcellular location">
    <subcellularLocation>
        <location evidence="1">Cell envelope</location>
    </subcellularLocation>
</comment>
<keyword evidence="8" id="KW-1185">Reference proteome</keyword>
<dbReference type="EMBL" id="JFFR01000013">
    <property type="protein sequence ID" value="KDN28887.1"/>
    <property type="molecule type" value="Genomic_DNA"/>
</dbReference>
<dbReference type="Proteomes" id="UP000027219">
    <property type="component" value="Unassembled WGS sequence"/>
</dbReference>
<gene>
    <name evidence="7" type="ORF">VFDL14_22475</name>
</gene>
<organism evidence="7 8">
    <name type="scientific">Vibrio fortis</name>
    <dbReference type="NCBI Taxonomy" id="212667"/>
    <lineage>
        <taxon>Bacteria</taxon>
        <taxon>Pseudomonadati</taxon>
        <taxon>Pseudomonadota</taxon>
        <taxon>Gammaproteobacteria</taxon>
        <taxon>Vibrionales</taxon>
        <taxon>Vibrionaceae</taxon>
        <taxon>Vibrio</taxon>
    </lineage>
</organism>